<protein>
    <submittedName>
        <fullName evidence="1">Uncharacterized protein</fullName>
    </submittedName>
</protein>
<dbReference type="Proteomes" id="UP000005596">
    <property type="component" value="Unassembled WGS sequence"/>
</dbReference>
<organism evidence="1 2">
    <name type="scientific">Haemophilus influenzae 22.4-21</name>
    <dbReference type="NCBI Taxonomy" id="375063"/>
    <lineage>
        <taxon>Bacteria</taxon>
        <taxon>Pseudomonadati</taxon>
        <taxon>Pseudomonadota</taxon>
        <taxon>Gammaproteobacteria</taxon>
        <taxon>Pasteurellales</taxon>
        <taxon>Pasteurellaceae</taxon>
        <taxon>Haemophilus</taxon>
    </lineage>
</organism>
<dbReference type="BioCyc" id="HINF375063:G119K-1594-MONOMER"/>
<reference evidence="1 2" key="1">
    <citation type="journal article" date="2007" name="Genome Biol.">
        <title>Characterization and modeling of the Haemophilus influenzae core and supragenomes based on the complete genomic sequences of Rd and 12 clinical nontypeable strains.</title>
        <authorList>
            <person name="Hogg J.S."/>
            <person name="Hu F.Z."/>
            <person name="Janto B."/>
            <person name="Boissy R."/>
            <person name="Hayes J."/>
            <person name="Keefe R."/>
            <person name="Post J.C."/>
            <person name="Ehrlich G.D."/>
        </authorList>
    </citation>
    <scope>NUCLEOTIDE SEQUENCE [LARGE SCALE GENOMIC DNA]</scope>
    <source>
        <strain evidence="1 2">22.4-21</strain>
    </source>
</reference>
<accession>A4NZL3</accession>
<name>A4NZL3_HAEIF</name>
<evidence type="ECO:0000313" key="2">
    <source>
        <dbReference type="Proteomes" id="UP000005596"/>
    </source>
</evidence>
<dbReference type="AlphaFoldDB" id="A4NZL3"/>
<proteinExistence type="predicted"/>
<dbReference type="EMBL" id="AAZJ01000009">
    <property type="protein sequence ID" value="EDK13395.1"/>
    <property type="molecule type" value="Genomic_DNA"/>
</dbReference>
<gene>
    <name evidence="1" type="ORF">CGSHiR3021_02129</name>
</gene>
<sequence>MNLLKLLARKILKEELENNKYQF</sequence>
<evidence type="ECO:0000313" key="1">
    <source>
        <dbReference type="EMBL" id="EDK13395.1"/>
    </source>
</evidence>